<dbReference type="PANTHER" id="PTHR43436">
    <property type="entry name" value="ARAC-FAMILY TRANSCRIPTIONAL REGULATOR"/>
    <property type="match status" value="1"/>
</dbReference>
<evidence type="ECO:0000256" key="2">
    <source>
        <dbReference type="ARBA" id="ARBA00023163"/>
    </source>
</evidence>
<reference evidence="4 5" key="1">
    <citation type="submission" date="2020-04" db="EMBL/GenBank/DDBJ databases">
        <authorList>
            <consortium name="Desulfovibrio sp. FSS-1 genome sequencing consortium"/>
            <person name="Shimoshige H."/>
            <person name="Kobayashi H."/>
            <person name="Maekawa T."/>
        </authorList>
    </citation>
    <scope>NUCLEOTIDE SEQUENCE [LARGE SCALE GENOMIC DNA]</scope>
    <source>
        <strain evidence="4 5">SIID29052-01</strain>
    </source>
</reference>
<dbReference type="Gene3D" id="1.10.10.60">
    <property type="entry name" value="Homeodomain-like"/>
    <property type="match status" value="1"/>
</dbReference>
<dbReference type="Pfam" id="PF12833">
    <property type="entry name" value="HTH_18"/>
    <property type="match status" value="1"/>
</dbReference>
<keyword evidence="1" id="KW-0805">Transcription regulation</keyword>
<evidence type="ECO:0000313" key="4">
    <source>
        <dbReference type="EMBL" id="GFK95312.1"/>
    </source>
</evidence>
<dbReference type="SUPFAM" id="SSF46689">
    <property type="entry name" value="Homeodomain-like"/>
    <property type="match status" value="2"/>
</dbReference>
<reference evidence="4 5" key="2">
    <citation type="submission" date="2020-05" db="EMBL/GenBank/DDBJ databases">
        <title>Draft genome sequence of Desulfovibrio sp. strainFSS-1.</title>
        <authorList>
            <person name="Shimoshige H."/>
            <person name="Kobayashi H."/>
            <person name="Maekawa T."/>
        </authorList>
    </citation>
    <scope>NUCLEOTIDE SEQUENCE [LARGE SCALE GENOMIC DNA]</scope>
    <source>
        <strain evidence="4 5">SIID29052-01</strain>
    </source>
</reference>
<dbReference type="Proteomes" id="UP000494245">
    <property type="component" value="Unassembled WGS sequence"/>
</dbReference>
<keyword evidence="5" id="KW-1185">Reference proteome</keyword>
<dbReference type="Pfam" id="PF06719">
    <property type="entry name" value="AraC_N"/>
    <property type="match status" value="1"/>
</dbReference>
<dbReference type="RefSeq" id="WP_173086221.1">
    <property type="nucleotide sequence ID" value="NZ_BLTE01000016.1"/>
</dbReference>
<comment type="caution">
    <text evidence="4">The sequence shown here is derived from an EMBL/GenBank/DDBJ whole genome shotgun (WGS) entry which is preliminary data.</text>
</comment>
<dbReference type="PROSITE" id="PS01124">
    <property type="entry name" value="HTH_ARAC_FAMILY_2"/>
    <property type="match status" value="1"/>
</dbReference>
<dbReference type="InterPro" id="IPR018060">
    <property type="entry name" value="HTH_AraC"/>
</dbReference>
<keyword evidence="2" id="KW-0804">Transcription</keyword>
<sequence>MSDTDAERIQRANRLLKEKLLARMPGQGVYETAVEGLRLSRREEPHKVENCFSEPIAAVIVQGFKRSVLGSEEYRYGENQCLVAGVDMPSSSCVLDATRDRPFLAVALVLDKGLITRLAAETPAPQESTTIRNKGISIDNVDPDVLEAFLRLVELLDKPGQIPVLAPLIVREIHYRLLLGPQGAHLRGINTLGSQGNQIAKAINWLKSNYREPLQVDSLARLVNMATSTFHRHFKEVTTLSPLQFHKRLRLYEAQRLMLAERETAAGAALAVGYESPAQFSREYKRLFGEPPHRDIMRGR</sequence>
<protein>
    <submittedName>
        <fullName evidence="4">HTH-type transcriptional activator RhaS</fullName>
    </submittedName>
</protein>
<dbReference type="InterPro" id="IPR009057">
    <property type="entry name" value="Homeodomain-like_sf"/>
</dbReference>
<name>A0A6V8LS63_9BACT</name>
<dbReference type="AlphaFoldDB" id="A0A6V8LS63"/>
<dbReference type="InterPro" id="IPR009594">
    <property type="entry name" value="Tscrpt_reg_HTH_AraC_N"/>
</dbReference>
<organism evidence="4 5">
    <name type="scientific">Fundidesulfovibrio magnetotacticus</name>
    <dbReference type="NCBI Taxonomy" id="2730080"/>
    <lineage>
        <taxon>Bacteria</taxon>
        <taxon>Pseudomonadati</taxon>
        <taxon>Thermodesulfobacteriota</taxon>
        <taxon>Desulfovibrionia</taxon>
        <taxon>Desulfovibrionales</taxon>
        <taxon>Desulfovibrionaceae</taxon>
        <taxon>Fundidesulfovibrio</taxon>
    </lineage>
</organism>
<evidence type="ECO:0000256" key="1">
    <source>
        <dbReference type="ARBA" id="ARBA00023015"/>
    </source>
</evidence>
<dbReference type="GO" id="GO:0043565">
    <property type="term" value="F:sequence-specific DNA binding"/>
    <property type="evidence" value="ECO:0007669"/>
    <property type="project" value="InterPro"/>
</dbReference>
<proteinExistence type="predicted"/>
<gene>
    <name evidence="4" type="primary">rhaS</name>
    <name evidence="4" type="ORF">NNJEOMEG_03171</name>
</gene>
<dbReference type="EMBL" id="BLTE01000016">
    <property type="protein sequence ID" value="GFK95312.1"/>
    <property type="molecule type" value="Genomic_DNA"/>
</dbReference>
<feature type="domain" description="HTH araC/xylS-type" evidence="3">
    <location>
        <begin position="200"/>
        <end position="298"/>
    </location>
</feature>
<accession>A0A6V8LS63</accession>
<dbReference type="GO" id="GO:0003700">
    <property type="term" value="F:DNA-binding transcription factor activity"/>
    <property type="evidence" value="ECO:0007669"/>
    <property type="project" value="InterPro"/>
</dbReference>
<evidence type="ECO:0000259" key="3">
    <source>
        <dbReference type="PROSITE" id="PS01124"/>
    </source>
</evidence>
<dbReference type="SMART" id="SM00342">
    <property type="entry name" value="HTH_ARAC"/>
    <property type="match status" value="1"/>
</dbReference>
<evidence type="ECO:0000313" key="5">
    <source>
        <dbReference type="Proteomes" id="UP000494245"/>
    </source>
</evidence>
<dbReference type="PANTHER" id="PTHR43436:SF1">
    <property type="entry name" value="TRANSCRIPTIONAL REGULATORY PROTEIN"/>
    <property type="match status" value="1"/>
</dbReference>